<dbReference type="AlphaFoldDB" id="A0A419UWR3"/>
<keyword evidence="3" id="KW-1185">Reference proteome</keyword>
<keyword evidence="1" id="KW-0472">Membrane</keyword>
<evidence type="ECO:0000313" key="3">
    <source>
        <dbReference type="Proteomes" id="UP000285120"/>
    </source>
</evidence>
<comment type="caution">
    <text evidence="2">The sequence shown here is derived from an EMBL/GenBank/DDBJ whole genome shotgun (WGS) entry which is preliminary data.</text>
</comment>
<dbReference type="EMBL" id="RAPK01000011">
    <property type="protein sequence ID" value="RKD69570.1"/>
    <property type="molecule type" value="Genomic_DNA"/>
</dbReference>
<sequence>MNSTVIFYIAFYGLIIALYVDSFLGYVYPRYIAFTIIGILLVQAIVIIKERFHKRMSKV</sequence>
<feature type="transmembrane region" description="Helical" evidence="1">
    <location>
        <begin position="31"/>
        <end position="48"/>
    </location>
</feature>
<organism evidence="2 3">
    <name type="scientific">Sinobaca qinghaiensis</name>
    <dbReference type="NCBI Taxonomy" id="342944"/>
    <lineage>
        <taxon>Bacteria</taxon>
        <taxon>Bacillati</taxon>
        <taxon>Bacillota</taxon>
        <taxon>Bacilli</taxon>
        <taxon>Bacillales</taxon>
        <taxon>Sporolactobacillaceae</taxon>
        <taxon>Sinobaca</taxon>
    </lineage>
</organism>
<feature type="transmembrane region" description="Helical" evidence="1">
    <location>
        <begin position="5"/>
        <end position="25"/>
    </location>
</feature>
<gene>
    <name evidence="2" type="ORF">ATL39_2990</name>
</gene>
<accession>A0A419UWR3</accession>
<evidence type="ECO:0000313" key="2">
    <source>
        <dbReference type="EMBL" id="RKD69570.1"/>
    </source>
</evidence>
<reference evidence="2 3" key="1">
    <citation type="submission" date="2018-09" db="EMBL/GenBank/DDBJ databases">
        <title>Genomic Encyclopedia of Archaeal and Bacterial Type Strains, Phase II (KMG-II): from individual species to whole genera.</title>
        <authorList>
            <person name="Goeker M."/>
        </authorList>
    </citation>
    <scope>NUCLEOTIDE SEQUENCE [LARGE SCALE GENOMIC DNA]</scope>
    <source>
        <strain evidence="2 3">DSM 17008</strain>
    </source>
</reference>
<protein>
    <submittedName>
        <fullName evidence="2">Uncharacterized protein</fullName>
    </submittedName>
</protein>
<dbReference type="Proteomes" id="UP000285120">
    <property type="component" value="Unassembled WGS sequence"/>
</dbReference>
<proteinExistence type="predicted"/>
<evidence type="ECO:0000256" key="1">
    <source>
        <dbReference type="SAM" id="Phobius"/>
    </source>
</evidence>
<keyword evidence="1" id="KW-0812">Transmembrane</keyword>
<name>A0A419UWR3_9BACL</name>
<keyword evidence="1" id="KW-1133">Transmembrane helix</keyword>